<gene>
    <name evidence="5" type="ORF">BECKSD772D_GA0070982_11169</name>
    <name evidence="4" type="ORF">BECKSD772E_GA0070983_10796</name>
    <name evidence="3" type="ORF">BECKSD772F_GA0070984_10816</name>
</gene>
<dbReference type="SMART" id="SM00028">
    <property type="entry name" value="TPR"/>
    <property type="match status" value="5"/>
</dbReference>
<dbReference type="Pfam" id="PF13181">
    <property type="entry name" value="TPR_8"/>
    <property type="match status" value="1"/>
</dbReference>
<dbReference type="Pfam" id="PF12770">
    <property type="entry name" value="CHAT"/>
    <property type="match status" value="1"/>
</dbReference>
<evidence type="ECO:0000256" key="1">
    <source>
        <dbReference type="PROSITE-ProRule" id="PRU00339"/>
    </source>
</evidence>
<dbReference type="Pfam" id="PF13374">
    <property type="entry name" value="TPR_10"/>
    <property type="match status" value="1"/>
</dbReference>
<proteinExistence type="predicted"/>
<keyword evidence="1" id="KW-0802">TPR repeat</keyword>
<dbReference type="Pfam" id="PF13424">
    <property type="entry name" value="TPR_12"/>
    <property type="match status" value="1"/>
</dbReference>
<dbReference type="SUPFAM" id="SSF48452">
    <property type="entry name" value="TPR-like"/>
    <property type="match status" value="2"/>
</dbReference>
<reference evidence="5" key="1">
    <citation type="submission" date="2019-02" db="EMBL/GenBank/DDBJ databases">
        <authorList>
            <person name="Gruber-Vodicka R. H."/>
            <person name="Seah K. B. B."/>
        </authorList>
    </citation>
    <scope>NUCLEOTIDE SEQUENCE</scope>
    <source>
        <strain evidence="5">BECK_S127</strain>
        <strain evidence="4">BECK_S1320</strain>
        <strain evidence="3">BECK_S1321</strain>
    </source>
</reference>
<name>A0A451BQ86_9GAMM</name>
<dbReference type="PROSITE" id="PS50005">
    <property type="entry name" value="TPR"/>
    <property type="match status" value="1"/>
</dbReference>
<dbReference type="InterPro" id="IPR011990">
    <property type="entry name" value="TPR-like_helical_dom_sf"/>
</dbReference>
<organism evidence="5">
    <name type="scientific">Candidatus Kentrum sp. SD</name>
    <dbReference type="NCBI Taxonomy" id="2126332"/>
    <lineage>
        <taxon>Bacteria</taxon>
        <taxon>Pseudomonadati</taxon>
        <taxon>Pseudomonadota</taxon>
        <taxon>Gammaproteobacteria</taxon>
        <taxon>Candidatus Kentrum</taxon>
    </lineage>
</organism>
<dbReference type="InterPro" id="IPR027417">
    <property type="entry name" value="P-loop_NTPase"/>
</dbReference>
<dbReference type="EMBL" id="CAADFU010000079">
    <property type="protein sequence ID" value="VFK46715.1"/>
    <property type="molecule type" value="Genomic_DNA"/>
</dbReference>
<feature type="domain" description="CHAT" evidence="2">
    <location>
        <begin position="100"/>
        <end position="358"/>
    </location>
</feature>
<protein>
    <submittedName>
        <fullName evidence="5">Tetratricopeptide repeat-containing protein</fullName>
    </submittedName>
</protein>
<evidence type="ECO:0000313" key="3">
    <source>
        <dbReference type="EMBL" id="VFK40960.1"/>
    </source>
</evidence>
<evidence type="ECO:0000259" key="2">
    <source>
        <dbReference type="Pfam" id="PF12770"/>
    </source>
</evidence>
<sequence length="1321" mass="145993">MSKDYRLIIETPQNEPKDGRAWRAQWRIPGLIPEGRQSDPFDFTPPLQKKHLEELRWYLEEFIQFPGAGDRVRAGKLEKNLMEWGRMLFHAAFAGSAGKRIADSLMDSARGGGSTTLTIASTEAAILAQPWELMRNADELLTFRGVTPRRQLPDTRRIPRYEFQPPLRILLIVARPKDAGFIDPRNSIRPILDALESLRGQVEVDFCEPPTLSELERSLEVARQADKPYHIVHFDGHGTMMKTDSGTEVGALRFENDIGMTDPVPGLTLGEPLFENHIPVVILESCRGAYPSDEPAYTSVAPALLQRGVASIVAFSHSVHVEAARILVARFYRELVAGASVGRAVDKAREALCEYPARVLSRGPDAETIDLADWFIPQLYQAGDDPVLLPHYSAARNDVASLRGAKKNDEPAWKRWMRALVPVGWASPRVPINPSMMGTAPSADASDAFAHPSLAGFPPSPKYYFHGRAPELLKLERAFRQHPAVLLHAMGGMGKTALAREAAHWWRRKGTIQTAVFHSFERLAGAERVAQVLGQAFTGGQGGDAGGNNFSAEFNSLSADEQWRRAVELFHQQPVLLVWDNFESTLARFAEPPPGIAALQSGSSKNADSVAELGLGDPGGDDAITGFSDESREDLLRLYHDLTTPKDGQRPKGKLLITCRPGKTFLPVPDGAKVELEGLAPPDALYLLRAVMREKRMDPERHERFEIDSLLKMLAWQPLAIELVTPHLANLAPEEIRDEFAQYLGRFTDPNHPEARNRSLLASLGFSVRRLSPATRKVLPLLGWFRGGVFERFLLAFTELEAADWAPIRAELTATALIRVEEVGFDTPYLVFHPTLPFAQSGEAARATELGERFLAVYLAVMGAIDDGLRGQEPAAGMALAGREEGNLRRALVLAFQDGKHREGAQLADTLRLYLDRTGRLRERDVLAAYIRERLPDAKLGEMDEATWVVALQHAWGLFEQGREPEALEQVEGLLARLQRSGADPFQLAMTQLYLGRIHDEAGQSGLALAPLRAAMAGFEALGEEQRGNLAAALGDLANAYRNLGRLEEALAASERGLAIGGELGRTRDVAAGLGRTAAILQDAQRWPEAEARYREALATVRRVEDAELEGAFLQHLGDLYREQGRYPEARRHLQQAISRFQATGDQGSEMRTCDLLASAERDQSRLDEAEGWYLRARELAGQRRDHRQLAAIAQNLGILYQTQAEQASDPAARGEWLGKAVASVREGLDGFLAMGNQLGAAASYFQLGVLYRLSGDIEAAEENARRALAIREPLDHPDVYKDYWSLMNITHARGDEPAAGEWQAKRDAKLAEVERLRAGG</sequence>
<dbReference type="SUPFAM" id="SSF52540">
    <property type="entry name" value="P-loop containing nucleoside triphosphate hydrolases"/>
    <property type="match status" value="1"/>
</dbReference>
<evidence type="ECO:0000313" key="5">
    <source>
        <dbReference type="EMBL" id="VFK80456.1"/>
    </source>
</evidence>
<dbReference type="Gene3D" id="1.25.40.10">
    <property type="entry name" value="Tetratricopeptide repeat domain"/>
    <property type="match status" value="2"/>
</dbReference>
<accession>A0A451BQ86</accession>
<evidence type="ECO:0000313" key="4">
    <source>
        <dbReference type="EMBL" id="VFK46715.1"/>
    </source>
</evidence>
<feature type="repeat" description="TPR" evidence="1">
    <location>
        <begin position="1242"/>
        <end position="1275"/>
    </location>
</feature>
<dbReference type="EMBL" id="CAADFR010000081">
    <property type="protein sequence ID" value="VFK40960.1"/>
    <property type="molecule type" value="Genomic_DNA"/>
</dbReference>
<dbReference type="Gene3D" id="3.40.50.300">
    <property type="entry name" value="P-loop containing nucleotide triphosphate hydrolases"/>
    <property type="match status" value="1"/>
</dbReference>
<dbReference type="PANTHER" id="PTHR47691:SF3">
    <property type="entry name" value="HTH-TYPE TRANSCRIPTIONAL REGULATOR RV0890C-RELATED"/>
    <property type="match status" value="1"/>
</dbReference>
<dbReference type="EMBL" id="CAADHB010000116">
    <property type="protein sequence ID" value="VFK80456.1"/>
    <property type="molecule type" value="Genomic_DNA"/>
</dbReference>
<dbReference type="InterPro" id="IPR024983">
    <property type="entry name" value="CHAT_dom"/>
</dbReference>
<dbReference type="PANTHER" id="PTHR47691">
    <property type="entry name" value="REGULATOR-RELATED"/>
    <property type="match status" value="1"/>
</dbReference>
<dbReference type="InterPro" id="IPR019734">
    <property type="entry name" value="TPR_rpt"/>
</dbReference>